<dbReference type="AlphaFoldDB" id="A0A0A9E7Y2"/>
<reference evidence="1" key="1">
    <citation type="submission" date="2014-09" db="EMBL/GenBank/DDBJ databases">
        <authorList>
            <person name="Magalhaes I.L.F."/>
            <person name="Oliveira U."/>
            <person name="Santos F.R."/>
            <person name="Vidigal T.H.D.A."/>
            <person name="Brescovit A.D."/>
            <person name="Santos A.J."/>
        </authorList>
    </citation>
    <scope>NUCLEOTIDE SEQUENCE</scope>
    <source>
        <tissue evidence="1">Shoot tissue taken approximately 20 cm above the soil surface</tissue>
    </source>
</reference>
<dbReference type="EMBL" id="GBRH01201729">
    <property type="protein sequence ID" value="JAD96166.1"/>
    <property type="molecule type" value="Transcribed_RNA"/>
</dbReference>
<reference evidence="1" key="2">
    <citation type="journal article" date="2015" name="Data Brief">
        <title>Shoot transcriptome of the giant reed, Arundo donax.</title>
        <authorList>
            <person name="Barrero R.A."/>
            <person name="Guerrero F.D."/>
            <person name="Moolhuijzen P."/>
            <person name="Goolsby J.A."/>
            <person name="Tidwell J."/>
            <person name="Bellgard S.E."/>
            <person name="Bellgard M.I."/>
        </authorList>
    </citation>
    <scope>NUCLEOTIDE SEQUENCE</scope>
    <source>
        <tissue evidence="1">Shoot tissue taken approximately 20 cm above the soil surface</tissue>
    </source>
</reference>
<protein>
    <submittedName>
        <fullName evidence="1">Uncharacterized protein</fullName>
    </submittedName>
</protein>
<accession>A0A0A9E7Y2</accession>
<organism evidence="1">
    <name type="scientific">Arundo donax</name>
    <name type="common">Giant reed</name>
    <name type="synonym">Donax arundinaceus</name>
    <dbReference type="NCBI Taxonomy" id="35708"/>
    <lineage>
        <taxon>Eukaryota</taxon>
        <taxon>Viridiplantae</taxon>
        <taxon>Streptophyta</taxon>
        <taxon>Embryophyta</taxon>
        <taxon>Tracheophyta</taxon>
        <taxon>Spermatophyta</taxon>
        <taxon>Magnoliopsida</taxon>
        <taxon>Liliopsida</taxon>
        <taxon>Poales</taxon>
        <taxon>Poaceae</taxon>
        <taxon>PACMAD clade</taxon>
        <taxon>Arundinoideae</taxon>
        <taxon>Arundineae</taxon>
        <taxon>Arundo</taxon>
    </lineage>
</organism>
<name>A0A0A9E7Y2_ARUDO</name>
<evidence type="ECO:0000313" key="1">
    <source>
        <dbReference type="EMBL" id="JAD96166.1"/>
    </source>
</evidence>
<proteinExistence type="predicted"/>
<sequence>MKLYIMLKAPIKLNTTAVASKPAGNSEGI</sequence>